<dbReference type="EMBL" id="CP007151">
    <property type="protein sequence ID" value="AHI27766.1"/>
    <property type="molecule type" value="Genomic_DNA"/>
</dbReference>
<dbReference type="Pfam" id="PF13439">
    <property type="entry name" value="Glyco_transf_4"/>
    <property type="match status" value="1"/>
</dbReference>
<keyword evidence="3" id="KW-0378">Hydrolase</keyword>
<dbReference type="GO" id="GO:0016757">
    <property type="term" value="F:glycosyltransferase activity"/>
    <property type="evidence" value="ECO:0007669"/>
    <property type="project" value="InterPro"/>
</dbReference>
<organism evidence="3 4">
    <name type="scientific">Marinobacter similis</name>
    <dbReference type="NCBI Taxonomy" id="1420916"/>
    <lineage>
        <taxon>Bacteria</taxon>
        <taxon>Pseudomonadati</taxon>
        <taxon>Pseudomonadota</taxon>
        <taxon>Gammaproteobacteria</taxon>
        <taxon>Pseudomonadales</taxon>
        <taxon>Marinobacteraceae</taxon>
        <taxon>Marinobacter</taxon>
    </lineage>
</organism>
<name>W5YF92_9GAMM</name>
<gene>
    <name evidence="3" type="ORF">AU14_01015</name>
</gene>
<dbReference type="Proteomes" id="UP000061489">
    <property type="component" value="Chromosome"/>
</dbReference>
<dbReference type="PANTHER" id="PTHR12526:SF637">
    <property type="entry name" value="GLYCOSYLTRANSFERASE EPSF-RELATED"/>
    <property type="match status" value="1"/>
</dbReference>
<evidence type="ECO:0000259" key="2">
    <source>
        <dbReference type="Pfam" id="PF13439"/>
    </source>
</evidence>
<feature type="domain" description="Glycosyltransferase subfamily 4-like N-terminal" evidence="2">
    <location>
        <begin position="14"/>
        <end position="175"/>
    </location>
</feature>
<protein>
    <submittedName>
        <fullName evidence="3">Glycoside hydrolase</fullName>
    </submittedName>
</protein>
<dbReference type="GO" id="GO:1901135">
    <property type="term" value="P:carbohydrate derivative metabolic process"/>
    <property type="evidence" value="ECO:0007669"/>
    <property type="project" value="UniProtKB-ARBA"/>
</dbReference>
<dbReference type="GO" id="GO:0016787">
    <property type="term" value="F:hydrolase activity"/>
    <property type="evidence" value="ECO:0007669"/>
    <property type="project" value="UniProtKB-KW"/>
</dbReference>
<dbReference type="HOGENOM" id="CLU_009583_0_3_6"/>
<evidence type="ECO:0000313" key="3">
    <source>
        <dbReference type="EMBL" id="AHI27766.1"/>
    </source>
</evidence>
<dbReference type="KEGG" id="msx:AU14_01015"/>
<dbReference type="SUPFAM" id="SSF53756">
    <property type="entry name" value="UDP-Glycosyltransferase/glycogen phosphorylase"/>
    <property type="match status" value="1"/>
</dbReference>
<dbReference type="Pfam" id="PF00534">
    <property type="entry name" value="Glycos_transf_1"/>
    <property type="match status" value="1"/>
</dbReference>
<reference evidence="3 4" key="1">
    <citation type="journal article" date="2014" name="Genome Announc.">
        <title>Draft Genome Sequences of Marinobacter similis A3d10T and Marinobacter salarius R9SW1T.</title>
        <authorList>
            <person name="Ivanova E.P."/>
            <person name="Ng H.J."/>
            <person name="Webb H.K."/>
            <person name="Feng G."/>
            <person name="Oshima K."/>
            <person name="Hattori M."/>
            <person name="Ohkuma M."/>
            <person name="Sergeev A.F."/>
            <person name="Mikhailov V.V."/>
            <person name="Crawford R.J."/>
            <person name="Sawabe T."/>
        </authorList>
    </citation>
    <scope>NUCLEOTIDE SEQUENCE [LARGE SCALE GENOMIC DNA]</scope>
    <source>
        <strain evidence="3 4">A3d10</strain>
    </source>
</reference>
<dbReference type="PANTHER" id="PTHR12526">
    <property type="entry name" value="GLYCOSYLTRANSFERASE"/>
    <property type="match status" value="1"/>
</dbReference>
<dbReference type="CDD" id="cd03811">
    <property type="entry name" value="GT4_GT28_WabH-like"/>
    <property type="match status" value="1"/>
</dbReference>
<feature type="domain" description="Glycosyl transferase family 1" evidence="1">
    <location>
        <begin position="196"/>
        <end position="350"/>
    </location>
</feature>
<dbReference type="AlphaFoldDB" id="W5YF92"/>
<keyword evidence="4" id="KW-1185">Reference proteome</keyword>
<evidence type="ECO:0000313" key="4">
    <source>
        <dbReference type="Proteomes" id="UP000061489"/>
    </source>
</evidence>
<accession>W5YF92</accession>
<dbReference type="STRING" id="1420916.AU14_01015"/>
<evidence type="ECO:0000259" key="1">
    <source>
        <dbReference type="Pfam" id="PF00534"/>
    </source>
</evidence>
<dbReference type="InterPro" id="IPR028098">
    <property type="entry name" value="Glyco_trans_4-like_N"/>
</dbReference>
<dbReference type="Gene3D" id="3.40.50.2000">
    <property type="entry name" value="Glycogen Phosphorylase B"/>
    <property type="match status" value="2"/>
</dbReference>
<proteinExistence type="predicted"/>
<dbReference type="InterPro" id="IPR001296">
    <property type="entry name" value="Glyco_trans_1"/>
</dbReference>
<sequence length="374" mass="41682">MKILHLIDSGGLYGAERMLLTLVGEQVARGLSPLILSVGESAADDKPLEVEARRLGLPVKAWRMAPGFNLRESWSIIRWARREQYQLMHSHGYKFNVLMGIWPEALRKIPLMTTLHGYVRASRFTKSWFYEALDRLVLGQMRQVVLVSEAIRFQIPGRIARSNRVSVVMNGLNTESVRHQATQSLGAELDDFLVNGHPVILGVGRLSPEKGFDRLIGAFRILLSHYPEAQLVIVGEGKQRDALEQQVAESKLSDHVCFPGYIEQVAALMKRTSVLCIPSLTEGLPITLLEAMSLGVPVVASDVGEISNVLGDQKGGIVFRYESPSALAEMLVAAIEDRNNTSARARWSEQRVEQAFSGHAMMEHYLKIYQQVLA</sequence>